<dbReference type="InterPro" id="IPR023054">
    <property type="entry name" value="Sporulation_regulator_WhiA_C"/>
</dbReference>
<evidence type="ECO:0000256" key="3">
    <source>
        <dbReference type="ARBA" id="ARBA00023306"/>
    </source>
</evidence>
<evidence type="ECO:0000259" key="5">
    <source>
        <dbReference type="Pfam" id="PF02650"/>
    </source>
</evidence>
<dbReference type="Pfam" id="PF14527">
    <property type="entry name" value="LAGLIDADG_WhiA"/>
    <property type="match status" value="1"/>
</dbReference>
<evidence type="ECO:0000256" key="1">
    <source>
        <dbReference type="ARBA" id="ARBA00022618"/>
    </source>
</evidence>
<comment type="similarity">
    <text evidence="4">Belongs to the WhiA family.</text>
</comment>
<dbReference type="Pfam" id="PF02650">
    <property type="entry name" value="HTH_WhiA"/>
    <property type="match status" value="1"/>
</dbReference>
<dbReference type="InterPro" id="IPR027434">
    <property type="entry name" value="Homing_endonucl"/>
</dbReference>
<gene>
    <name evidence="4 8" type="primary">whiA</name>
    <name evidence="8" type="ORF">FNV44_06260</name>
</gene>
<dbReference type="InterPro" id="IPR003802">
    <property type="entry name" value="Sporulation_regulator_WhiA"/>
</dbReference>
<dbReference type="AlphaFoldDB" id="A0A553IGI8"/>
<keyword evidence="1 4" id="KW-0132">Cell division</keyword>
<evidence type="ECO:0000256" key="2">
    <source>
        <dbReference type="ARBA" id="ARBA00023125"/>
    </source>
</evidence>
<reference evidence="8 9" key="1">
    <citation type="submission" date="2019-07" db="EMBL/GenBank/DDBJ databases">
        <title>Genome sequence of Acholeplasma laidlawii strain with increased resistance to erythromycin.</title>
        <authorList>
            <person name="Medvedeva E.S."/>
            <person name="Baranova N.B."/>
            <person name="Siniagina M.N."/>
            <person name="Mouzykantov A."/>
            <person name="Chernova O.A."/>
            <person name="Chernov V.M."/>
        </authorList>
    </citation>
    <scope>NUCLEOTIDE SEQUENCE [LARGE SCALE GENOMIC DNA]</scope>
    <source>
        <strain evidence="8 9">PG8REry</strain>
    </source>
</reference>
<dbReference type="NCBIfam" id="TIGR00647">
    <property type="entry name" value="DNA_bind_WhiA"/>
    <property type="match status" value="1"/>
</dbReference>
<evidence type="ECO:0000259" key="7">
    <source>
        <dbReference type="Pfam" id="PF14527"/>
    </source>
</evidence>
<organism evidence="8 9">
    <name type="scientific">Acholeplasma laidlawii</name>
    <dbReference type="NCBI Taxonomy" id="2148"/>
    <lineage>
        <taxon>Bacteria</taxon>
        <taxon>Bacillati</taxon>
        <taxon>Mycoplasmatota</taxon>
        <taxon>Mollicutes</taxon>
        <taxon>Acholeplasmatales</taxon>
        <taxon>Acholeplasmataceae</taxon>
        <taxon>Acholeplasma</taxon>
    </lineage>
</organism>
<dbReference type="GO" id="GO:0003677">
    <property type="term" value="F:DNA binding"/>
    <property type="evidence" value="ECO:0007669"/>
    <property type="project" value="UniProtKB-UniRule"/>
</dbReference>
<keyword evidence="2 4" id="KW-0238">DNA-binding</keyword>
<dbReference type="Pfam" id="PF10298">
    <property type="entry name" value="WhiA_N"/>
    <property type="match status" value="1"/>
</dbReference>
<dbReference type="InterPro" id="IPR039518">
    <property type="entry name" value="WhiA_LAGLIDADG_dom"/>
</dbReference>
<dbReference type="GO" id="GO:0043937">
    <property type="term" value="P:regulation of sporulation"/>
    <property type="evidence" value="ECO:0007669"/>
    <property type="project" value="InterPro"/>
</dbReference>
<dbReference type="HAMAP" id="MF_01420">
    <property type="entry name" value="HTH_type_WhiA"/>
    <property type="match status" value="1"/>
</dbReference>
<comment type="function">
    <text evidence="4">Involved in cell division and chromosome segregation.</text>
</comment>
<dbReference type="PANTHER" id="PTHR37307:SF1">
    <property type="entry name" value="CELL DIVISION PROTEIN WHIA-RELATED"/>
    <property type="match status" value="1"/>
</dbReference>
<dbReference type="SUPFAM" id="SSF55608">
    <property type="entry name" value="Homing endonucleases"/>
    <property type="match status" value="1"/>
</dbReference>
<comment type="caution">
    <text evidence="8">The sequence shown here is derived from an EMBL/GenBank/DDBJ whole genome shotgun (WGS) entry which is preliminary data.</text>
</comment>
<sequence>MSYAKEVKNELIQLNTTNEEQLAELSAMIDLGTELSISEGVPTLWFKSNNPTVARRFLKLLKQQYKIDSTLLTKQQGSFNKGHQVRLGIQESLKQIMQEHGILGDKDASEFLTVSQEAQLSYLRGAFLVSGSVNDPKKAEYHLEIYSENSDTILKIQRLMNFIDMDAKITKRRKGFIVYLKDVNKIEDFLRYIGASQTVFEFEDIRIKRDFNNSINRILNCEIANEKKTIVAANSQLEDIEFIEKYHMRLNDKLLQVIHLRKTHPDASLMELIDEYEVLYGETITKSGLNHRFKKIKDLANELRNEG</sequence>
<feature type="domain" description="Sporulation regulator WhiA C-terminal" evidence="5">
    <location>
        <begin position="215"/>
        <end position="300"/>
    </location>
</feature>
<dbReference type="GO" id="GO:0051301">
    <property type="term" value="P:cell division"/>
    <property type="evidence" value="ECO:0007669"/>
    <property type="project" value="UniProtKB-UniRule"/>
</dbReference>
<dbReference type="GeneID" id="41339473"/>
<proteinExistence type="inferred from homology"/>
<name>A0A553IGI8_ACHLA</name>
<feature type="domain" description="WhiA LAGLIDADG-like" evidence="7">
    <location>
        <begin position="121"/>
        <end position="212"/>
    </location>
</feature>
<dbReference type="Proteomes" id="UP000315938">
    <property type="component" value="Unassembled WGS sequence"/>
</dbReference>
<dbReference type="InterPro" id="IPR018478">
    <property type="entry name" value="Sporu_reg_WhiA_N_dom"/>
</dbReference>
<evidence type="ECO:0000256" key="4">
    <source>
        <dbReference type="HAMAP-Rule" id="MF_01420"/>
    </source>
</evidence>
<evidence type="ECO:0000313" key="8">
    <source>
        <dbReference type="EMBL" id="TRX99301.1"/>
    </source>
</evidence>
<evidence type="ECO:0000313" key="9">
    <source>
        <dbReference type="Proteomes" id="UP000315938"/>
    </source>
</evidence>
<dbReference type="PANTHER" id="PTHR37307">
    <property type="entry name" value="CELL DIVISION PROTEIN WHIA-RELATED"/>
    <property type="match status" value="1"/>
</dbReference>
<dbReference type="RefSeq" id="WP_041634395.1">
    <property type="nucleotide sequence ID" value="NZ_CP103951.1"/>
</dbReference>
<evidence type="ECO:0000259" key="6">
    <source>
        <dbReference type="Pfam" id="PF10298"/>
    </source>
</evidence>
<dbReference type="Gene3D" id="3.10.28.10">
    <property type="entry name" value="Homing endonucleases"/>
    <property type="match status" value="1"/>
</dbReference>
<accession>A0A553IGI8</accession>
<feature type="domain" description="Sporulation transcription regulator WhiA N-terminal" evidence="6">
    <location>
        <begin position="19"/>
        <end position="103"/>
    </location>
</feature>
<protein>
    <recommendedName>
        <fullName evidence="4">Probable cell division protein WhiA</fullName>
    </recommendedName>
</protein>
<dbReference type="EMBL" id="VKID01000002">
    <property type="protein sequence ID" value="TRX99301.1"/>
    <property type="molecule type" value="Genomic_DNA"/>
</dbReference>
<keyword evidence="3 4" id="KW-0131">Cell cycle</keyword>